<dbReference type="Proteomes" id="UP001056336">
    <property type="component" value="Chromosome"/>
</dbReference>
<feature type="DNA-binding region" description="H-T-H motif" evidence="4">
    <location>
        <begin position="29"/>
        <end position="48"/>
    </location>
</feature>
<gene>
    <name evidence="6" type="ORF">M6D93_06360</name>
</gene>
<accession>A0ABY4R1E9</accession>
<dbReference type="Pfam" id="PF00440">
    <property type="entry name" value="TetR_N"/>
    <property type="match status" value="1"/>
</dbReference>
<keyword evidence="7" id="KW-1185">Reference proteome</keyword>
<sequence>MQLRAEQTRHRVLQAASEVFSRRGYAAAGMVEIIEAAGVTKGALYFHFPSKEALAVAIVEEQTSHWPDLIARLETAAPDPLIAIVALTHEVGRQFREDPIVRAGVRLSTEGESIDAELPTPFVTWTRAVHDLLAQARRQGLLRQGVTPGPTARTIVSGFFGVQHVSQLQTERRDLDTRLDEFWKVVLAGISVDSDVARIQREAKRAGDRLRHARR</sequence>
<dbReference type="InterPro" id="IPR047923">
    <property type="entry name" value="ArpA-like"/>
</dbReference>
<organism evidence="6 7">
    <name type="scientific">Jatrophihabitans telluris</name>
    <dbReference type="NCBI Taxonomy" id="2038343"/>
    <lineage>
        <taxon>Bacteria</taxon>
        <taxon>Bacillati</taxon>
        <taxon>Actinomycetota</taxon>
        <taxon>Actinomycetes</taxon>
        <taxon>Jatrophihabitantales</taxon>
        <taxon>Jatrophihabitantaceae</taxon>
        <taxon>Jatrophihabitans</taxon>
    </lineage>
</organism>
<evidence type="ECO:0000256" key="1">
    <source>
        <dbReference type="ARBA" id="ARBA00023015"/>
    </source>
</evidence>
<dbReference type="NCBIfam" id="NF041196">
    <property type="entry name" value="ScbR_bind_reg"/>
    <property type="match status" value="1"/>
</dbReference>
<protein>
    <submittedName>
        <fullName evidence="6">TetR/AcrR family transcriptional regulator</fullName>
    </submittedName>
</protein>
<keyword evidence="2 4" id="KW-0238">DNA-binding</keyword>
<dbReference type="RefSeq" id="WP_249773520.1">
    <property type="nucleotide sequence ID" value="NZ_CP097332.1"/>
</dbReference>
<dbReference type="PRINTS" id="PR00455">
    <property type="entry name" value="HTHTETR"/>
</dbReference>
<dbReference type="SUPFAM" id="SSF48498">
    <property type="entry name" value="Tetracyclin repressor-like, C-terminal domain"/>
    <property type="match status" value="1"/>
</dbReference>
<dbReference type="InterPro" id="IPR001647">
    <property type="entry name" value="HTH_TetR"/>
</dbReference>
<evidence type="ECO:0000313" key="6">
    <source>
        <dbReference type="EMBL" id="UQX89624.1"/>
    </source>
</evidence>
<dbReference type="PROSITE" id="PS50977">
    <property type="entry name" value="HTH_TETR_2"/>
    <property type="match status" value="1"/>
</dbReference>
<dbReference type="PANTHER" id="PTHR47506">
    <property type="entry name" value="TRANSCRIPTIONAL REGULATORY PROTEIN"/>
    <property type="match status" value="1"/>
</dbReference>
<evidence type="ECO:0000256" key="2">
    <source>
        <dbReference type="ARBA" id="ARBA00023125"/>
    </source>
</evidence>
<evidence type="ECO:0000256" key="3">
    <source>
        <dbReference type="ARBA" id="ARBA00023163"/>
    </source>
</evidence>
<evidence type="ECO:0000259" key="5">
    <source>
        <dbReference type="PROSITE" id="PS50977"/>
    </source>
</evidence>
<keyword evidence="3" id="KW-0804">Transcription</keyword>
<reference evidence="6" key="2">
    <citation type="submission" date="2022-05" db="EMBL/GenBank/DDBJ databases">
        <authorList>
            <person name="Kim J.-S."/>
            <person name="Lee K."/>
            <person name="Suh M."/>
            <person name="Eom M."/>
            <person name="Kim J.-S."/>
            <person name="Kim D.-S."/>
            <person name="Ko S.-H."/>
            <person name="Shin Y."/>
            <person name="Lee J.-S."/>
        </authorList>
    </citation>
    <scope>NUCLEOTIDE SEQUENCE</scope>
    <source>
        <strain evidence="6">N237</strain>
    </source>
</reference>
<reference evidence="6" key="1">
    <citation type="journal article" date="2018" name="Int. J. Syst. Evol. Microbiol.">
        <title>Jatrophihabitans telluris sp. nov., isolated from sediment soil of lava forest wetlands and the emended description of the genus Jatrophihabitans.</title>
        <authorList>
            <person name="Lee K.C."/>
            <person name="Suh M.K."/>
            <person name="Eom M.K."/>
            <person name="Kim K.K."/>
            <person name="Kim J.S."/>
            <person name="Kim D.S."/>
            <person name="Ko S.H."/>
            <person name="Shin Y.K."/>
            <person name="Lee J.S."/>
        </authorList>
    </citation>
    <scope>NUCLEOTIDE SEQUENCE</scope>
    <source>
        <strain evidence="6">N237</strain>
    </source>
</reference>
<proteinExistence type="predicted"/>
<evidence type="ECO:0000313" key="7">
    <source>
        <dbReference type="Proteomes" id="UP001056336"/>
    </source>
</evidence>
<dbReference type="Gene3D" id="1.10.357.10">
    <property type="entry name" value="Tetracycline Repressor, domain 2"/>
    <property type="match status" value="1"/>
</dbReference>
<dbReference type="InterPro" id="IPR054126">
    <property type="entry name" value="CprB_TetR_C"/>
</dbReference>
<dbReference type="InterPro" id="IPR036271">
    <property type="entry name" value="Tet_transcr_reg_TetR-rel_C_sf"/>
</dbReference>
<dbReference type="InterPro" id="IPR009057">
    <property type="entry name" value="Homeodomain-like_sf"/>
</dbReference>
<name>A0ABY4R1E9_9ACTN</name>
<dbReference type="Pfam" id="PF21935">
    <property type="entry name" value="TetR_C_45"/>
    <property type="match status" value="1"/>
</dbReference>
<keyword evidence="1" id="KW-0805">Transcription regulation</keyword>
<dbReference type="EMBL" id="CP097332">
    <property type="protein sequence ID" value="UQX89624.1"/>
    <property type="molecule type" value="Genomic_DNA"/>
</dbReference>
<evidence type="ECO:0000256" key="4">
    <source>
        <dbReference type="PROSITE-ProRule" id="PRU00335"/>
    </source>
</evidence>
<dbReference type="PANTHER" id="PTHR47506:SF1">
    <property type="entry name" value="HTH-TYPE TRANSCRIPTIONAL REGULATOR YJDC"/>
    <property type="match status" value="1"/>
</dbReference>
<feature type="domain" description="HTH tetR-type" evidence="5">
    <location>
        <begin position="6"/>
        <end position="66"/>
    </location>
</feature>
<dbReference type="SUPFAM" id="SSF46689">
    <property type="entry name" value="Homeodomain-like"/>
    <property type="match status" value="1"/>
</dbReference>